<dbReference type="AlphaFoldDB" id="A0ABD0YQI5"/>
<evidence type="ECO:0000313" key="3">
    <source>
        <dbReference type="Proteomes" id="UP001558652"/>
    </source>
</evidence>
<reference evidence="2 3" key="1">
    <citation type="submission" date="2024-07" db="EMBL/GenBank/DDBJ databases">
        <title>Chromosome-level genome assembly of the water stick insect Ranatra chinensis (Heteroptera: Nepidae).</title>
        <authorList>
            <person name="Liu X."/>
        </authorList>
    </citation>
    <scope>NUCLEOTIDE SEQUENCE [LARGE SCALE GENOMIC DNA]</scope>
    <source>
        <strain evidence="2">Cailab_2021Rc</strain>
        <tissue evidence="2">Muscle</tissue>
    </source>
</reference>
<name>A0ABD0YQI5_9HEMI</name>
<evidence type="ECO:0000259" key="1">
    <source>
        <dbReference type="Pfam" id="PF10517"/>
    </source>
</evidence>
<gene>
    <name evidence="2" type="ORF">AAG570_009929</name>
</gene>
<sequence length="105" mass="12169">MVMMSGTLFPRVLDYRLHLSRWLAGCPRVLREPPVLKAYNRTDVILRLPHGKKLKDIKWLSVWCRRFTDRSRGRRTMGGAELGGKNNEEKGAQRFISAFLPVECI</sequence>
<dbReference type="Pfam" id="PF10517">
    <property type="entry name" value="DM13"/>
    <property type="match status" value="1"/>
</dbReference>
<feature type="domain" description="DM13" evidence="1">
    <location>
        <begin position="33"/>
        <end position="68"/>
    </location>
</feature>
<proteinExistence type="predicted"/>
<dbReference type="EMBL" id="JBFDAA010000004">
    <property type="protein sequence ID" value="KAL1138240.1"/>
    <property type="molecule type" value="Genomic_DNA"/>
</dbReference>
<protein>
    <recommendedName>
        <fullName evidence="1">DM13 domain-containing protein</fullName>
    </recommendedName>
</protein>
<dbReference type="InterPro" id="IPR019545">
    <property type="entry name" value="DM13_domain"/>
</dbReference>
<comment type="caution">
    <text evidence="2">The sequence shown here is derived from an EMBL/GenBank/DDBJ whole genome shotgun (WGS) entry which is preliminary data.</text>
</comment>
<keyword evidence="3" id="KW-1185">Reference proteome</keyword>
<evidence type="ECO:0000313" key="2">
    <source>
        <dbReference type="EMBL" id="KAL1138240.1"/>
    </source>
</evidence>
<organism evidence="2 3">
    <name type="scientific">Ranatra chinensis</name>
    <dbReference type="NCBI Taxonomy" id="642074"/>
    <lineage>
        <taxon>Eukaryota</taxon>
        <taxon>Metazoa</taxon>
        <taxon>Ecdysozoa</taxon>
        <taxon>Arthropoda</taxon>
        <taxon>Hexapoda</taxon>
        <taxon>Insecta</taxon>
        <taxon>Pterygota</taxon>
        <taxon>Neoptera</taxon>
        <taxon>Paraneoptera</taxon>
        <taxon>Hemiptera</taxon>
        <taxon>Heteroptera</taxon>
        <taxon>Panheteroptera</taxon>
        <taxon>Nepomorpha</taxon>
        <taxon>Nepidae</taxon>
        <taxon>Ranatrinae</taxon>
        <taxon>Ranatra</taxon>
    </lineage>
</organism>
<dbReference type="Proteomes" id="UP001558652">
    <property type="component" value="Unassembled WGS sequence"/>
</dbReference>
<accession>A0ABD0YQI5</accession>